<evidence type="ECO:0008006" key="4">
    <source>
        <dbReference type="Google" id="ProtNLM"/>
    </source>
</evidence>
<gene>
    <name evidence="2" type="ORF">SCARUB_00336</name>
</gene>
<evidence type="ECO:0000256" key="1">
    <source>
        <dbReference type="SAM" id="Phobius"/>
    </source>
</evidence>
<dbReference type="AlphaFoldDB" id="A0A1E3XFQ6"/>
<evidence type="ECO:0000313" key="2">
    <source>
        <dbReference type="EMBL" id="ODS34462.1"/>
    </source>
</evidence>
<proteinExistence type="predicted"/>
<organism evidence="2 3">
    <name type="scientific">Candidatus Scalindua rubra</name>
    <dbReference type="NCBI Taxonomy" id="1872076"/>
    <lineage>
        <taxon>Bacteria</taxon>
        <taxon>Pseudomonadati</taxon>
        <taxon>Planctomycetota</taxon>
        <taxon>Candidatus Brocadiia</taxon>
        <taxon>Candidatus Brocadiales</taxon>
        <taxon>Candidatus Scalinduaceae</taxon>
        <taxon>Candidatus Scalindua</taxon>
    </lineage>
</organism>
<dbReference type="Proteomes" id="UP000094056">
    <property type="component" value="Unassembled WGS sequence"/>
</dbReference>
<comment type="caution">
    <text evidence="2">The sequence shown here is derived from an EMBL/GenBank/DDBJ whole genome shotgun (WGS) entry which is preliminary data.</text>
</comment>
<keyword evidence="1" id="KW-1133">Transmembrane helix</keyword>
<sequence length="282" mass="31456">MKRLFNPLIILMVVVLGIISYIPCVEGSFISMETTASATFQENTLVAKVSVTNKGDEPAYNVQIGIDAFNNVASIPVKDVIQINETYTIEKTLAMDIQTVGRYPLIVTVDYTDLNQYPFSAISSSHFIYKEDVSPKIHGKIDNVGILDSGIIILSLKNLHDSKKKIRIKLIVPKVLSVTESIKDIELDSESEAEIRFGIKNFSGLLGSSYHVFAVMGYNENKKNCTVTIPGVVKMIGRTDFIRNYLRNYKWVFIGIGIALLAVFLWLQFGGKKTSFEKSNIV</sequence>
<keyword evidence="1" id="KW-0472">Membrane</keyword>
<evidence type="ECO:0000313" key="3">
    <source>
        <dbReference type="Proteomes" id="UP000094056"/>
    </source>
</evidence>
<protein>
    <recommendedName>
        <fullName evidence="4">CARDB domain-containing protein</fullName>
    </recommendedName>
</protein>
<name>A0A1E3XFQ6_9BACT</name>
<dbReference type="EMBL" id="MAYW01000005">
    <property type="protein sequence ID" value="ODS34462.1"/>
    <property type="molecule type" value="Genomic_DNA"/>
</dbReference>
<reference evidence="2 3" key="1">
    <citation type="submission" date="2016-07" db="EMBL/GenBank/DDBJ databases">
        <title>Draft genome of Scalindua rubra, obtained from a brine-seawater interface in the Red Sea, sheds light on salt adaptation in anammox bacteria.</title>
        <authorList>
            <person name="Speth D.R."/>
            <person name="Lagkouvardos I."/>
            <person name="Wang Y."/>
            <person name="Qian P.-Y."/>
            <person name="Dutilh B.E."/>
            <person name="Jetten M.S."/>
        </authorList>
    </citation>
    <scope>NUCLEOTIDE SEQUENCE [LARGE SCALE GENOMIC DNA]</scope>
    <source>
        <strain evidence="2">BSI-1</strain>
    </source>
</reference>
<accession>A0A1E3XFQ6</accession>
<keyword evidence="1" id="KW-0812">Transmembrane</keyword>
<feature type="transmembrane region" description="Helical" evidence="1">
    <location>
        <begin position="251"/>
        <end position="269"/>
    </location>
</feature>